<feature type="transmembrane region" description="Helical" evidence="8">
    <location>
        <begin position="218"/>
        <end position="242"/>
    </location>
</feature>
<dbReference type="WBParaSite" id="ACAC_0001219901-mRNA-1">
    <property type="protein sequence ID" value="ACAC_0001219901-mRNA-1"/>
    <property type="gene ID" value="ACAC_0001219901"/>
</dbReference>
<dbReference type="Pfam" id="PF01384">
    <property type="entry name" value="PHO4"/>
    <property type="match status" value="1"/>
</dbReference>
<evidence type="ECO:0000256" key="4">
    <source>
        <dbReference type="ARBA" id="ARBA00022592"/>
    </source>
</evidence>
<name>A0A0K0DKY0_ANGCA</name>
<keyword evidence="5 8" id="KW-0812">Transmembrane</keyword>
<dbReference type="PANTHER" id="PTHR11101:SF80">
    <property type="entry name" value="PHOSPHATE TRANSPORTER"/>
    <property type="match status" value="1"/>
</dbReference>
<dbReference type="Proteomes" id="UP000035642">
    <property type="component" value="Unassembled WGS sequence"/>
</dbReference>
<dbReference type="GO" id="GO:0005315">
    <property type="term" value="F:phosphate transmembrane transporter activity"/>
    <property type="evidence" value="ECO:0007669"/>
    <property type="project" value="InterPro"/>
</dbReference>
<comment type="subcellular location">
    <subcellularLocation>
        <location evidence="1 8">Membrane</location>
        <topology evidence="1 8">Multi-pass membrane protein</topology>
    </subcellularLocation>
</comment>
<keyword evidence="9" id="KW-1185">Reference proteome</keyword>
<keyword evidence="3 8" id="KW-0813">Transport</keyword>
<proteinExistence type="inferred from homology"/>
<evidence type="ECO:0000256" key="3">
    <source>
        <dbReference type="ARBA" id="ARBA00022448"/>
    </source>
</evidence>
<comment type="function">
    <text evidence="8">Sodium-phosphate symporter.</text>
</comment>
<feature type="transmembrane region" description="Helical" evidence="8">
    <location>
        <begin position="188"/>
        <end position="206"/>
    </location>
</feature>
<feature type="transmembrane region" description="Helical" evidence="8">
    <location>
        <begin position="373"/>
        <end position="391"/>
    </location>
</feature>
<evidence type="ECO:0000313" key="9">
    <source>
        <dbReference type="Proteomes" id="UP000035642"/>
    </source>
</evidence>
<feature type="transmembrane region" description="Helical" evidence="8">
    <location>
        <begin position="12"/>
        <end position="31"/>
    </location>
</feature>
<feature type="transmembrane region" description="Helical" evidence="8">
    <location>
        <begin position="120"/>
        <end position="138"/>
    </location>
</feature>
<evidence type="ECO:0000256" key="7">
    <source>
        <dbReference type="ARBA" id="ARBA00023136"/>
    </source>
</evidence>
<reference evidence="10" key="2">
    <citation type="submission" date="2016-04" db="UniProtKB">
        <authorList>
            <consortium name="WormBaseParasite"/>
        </authorList>
    </citation>
    <scope>IDENTIFICATION</scope>
</reference>
<keyword evidence="4 8" id="KW-0592">Phosphate transport</keyword>
<dbReference type="GO" id="GO:0035435">
    <property type="term" value="P:phosphate ion transmembrane transport"/>
    <property type="evidence" value="ECO:0007669"/>
    <property type="project" value="TreeGrafter"/>
</dbReference>
<feature type="transmembrane region" description="Helical" evidence="8">
    <location>
        <begin position="51"/>
        <end position="72"/>
    </location>
</feature>
<dbReference type="GO" id="GO:0016020">
    <property type="term" value="C:membrane"/>
    <property type="evidence" value="ECO:0007669"/>
    <property type="project" value="UniProtKB-SubCell"/>
</dbReference>
<accession>A0A0K0DKY0</accession>
<dbReference type="AlphaFoldDB" id="A0A0K0DKY0"/>
<dbReference type="InterPro" id="IPR001204">
    <property type="entry name" value="Phos_transporter"/>
</dbReference>
<evidence type="ECO:0000256" key="6">
    <source>
        <dbReference type="ARBA" id="ARBA00022989"/>
    </source>
</evidence>
<keyword evidence="7 8" id="KW-0472">Membrane</keyword>
<dbReference type="PANTHER" id="PTHR11101">
    <property type="entry name" value="PHOSPHATE TRANSPORTER"/>
    <property type="match status" value="1"/>
</dbReference>
<evidence type="ECO:0000256" key="2">
    <source>
        <dbReference type="ARBA" id="ARBA00009916"/>
    </source>
</evidence>
<feature type="transmembrane region" description="Helical" evidence="8">
    <location>
        <begin position="425"/>
        <end position="449"/>
    </location>
</feature>
<protein>
    <recommendedName>
        <fullName evidence="8">Phosphate transporter</fullName>
    </recommendedName>
</protein>
<comment type="similarity">
    <text evidence="2 8">Belongs to the inorganic phosphate transporter (PiT) (TC 2.A.20) family.</text>
</comment>
<evidence type="ECO:0000256" key="5">
    <source>
        <dbReference type="ARBA" id="ARBA00022692"/>
    </source>
</evidence>
<organism evidence="9 10">
    <name type="scientific">Angiostrongylus cantonensis</name>
    <name type="common">Rat lungworm</name>
    <dbReference type="NCBI Taxonomy" id="6313"/>
    <lineage>
        <taxon>Eukaryota</taxon>
        <taxon>Metazoa</taxon>
        <taxon>Ecdysozoa</taxon>
        <taxon>Nematoda</taxon>
        <taxon>Chromadorea</taxon>
        <taxon>Rhabditida</taxon>
        <taxon>Rhabditina</taxon>
        <taxon>Rhabditomorpha</taxon>
        <taxon>Strongyloidea</taxon>
        <taxon>Metastrongylidae</taxon>
        <taxon>Angiostrongylus</taxon>
    </lineage>
</organism>
<feature type="transmembrane region" description="Helical" evidence="8">
    <location>
        <begin position="335"/>
        <end position="352"/>
    </location>
</feature>
<keyword evidence="6 8" id="KW-1133">Transmembrane helix</keyword>
<feature type="transmembrane region" description="Helical" evidence="8">
    <location>
        <begin position="150"/>
        <end position="176"/>
    </location>
</feature>
<evidence type="ECO:0000313" key="10">
    <source>
        <dbReference type="WBParaSite" id="ACAC_0001219901-mRNA-1"/>
    </source>
</evidence>
<sequence length="450" mass="48670">MTGDLAAFQSALLPWLIVGAVIAFILAFAIGANDTANSFGTSVGSKVVTLAQAYILASIFETLGACLLGDKVTDTMRKGVLDLSVYNNSEGELIYGQISILSGCGAWMLLATFFKLPVSTTHSIVGATIGFSLILKGTTGIRWQKISRIFGSWVISPLLSGLVSVIFFIFIDHIILRRSNPLDSGLKILPVLYFVCMTFNVFAIIYEGSEYLYFNRLTLKHCAIISCLFGVASAILAKFVIAPWLKRNILGYQWAKYVFTLNAIAPSSSIASFFRSSKPEDPQTAFLFSLLQVMTACFGGFAHGGNDVSNAIAPLVSLYVIYKEGSTFQTLQTPWYILLYGAVGMCIGLWLLGHRVIYTVGENLTKITPPSGFAIEFGAAVTVLLASKLGLPISSTQCKVGSVVAVGLVQANHSVRWHTFRNISLSWIVTLPVAGLLSAGVMTLFRIFVL</sequence>
<evidence type="ECO:0000256" key="1">
    <source>
        <dbReference type="ARBA" id="ARBA00004141"/>
    </source>
</evidence>
<evidence type="ECO:0000256" key="8">
    <source>
        <dbReference type="RuleBase" id="RU363058"/>
    </source>
</evidence>
<reference evidence="9" key="1">
    <citation type="submission" date="2012-09" db="EMBL/GenBank/DDBJ databases">
        <authorList>
            <person name="Martin A.A."/>
        </authorList>
    </citation>
    <scope>NUCLEOTIDE SEQUENCE</scope>
</reference>